<evidence type="ECO:0000313" key="1">
    <source>
        <dbReference type="EMBL" id="KKU61132.1"/>
    </source>
</evidence>
<dbReference type="EMBL" id="LCNT01000004">
    <property type="protein sequence ID" value="KKU61132.1"/>
    <property type="molecule type" value="Genomic_DNA"/>
</dbReference>
<dbReference type="AlphaFoldDB" id="A0A0G1RVI5"/>
<evidence type="ECO:0000313" key="2">
    <source>
        <dbReference type="Proteomes" id="UP000033860"/>
    </source>
</evidence>
<name>A0A0G1RVI5_9BACT</name>
<reference evidence="1 2" key="1">
    <citation type="journal article" date="2015" name="Nature">
        <title>rRNA introns, odd ribosomes, and small enigmatic genomes across a large radiation of phyla.</title>
        <authorList>
            <person name="Brown C.T."/>
            <person name="Hug L.A."/>
            <person name="Thomas B.C."/>
            <person name="Sharon I."/>
            <person name="Castelle C.J."/>
            <person name="Singh A."/>
            <person name="Wilkins M.J."/>
            <person name="Williams K.H."/>
            <person name="Banfield J.F."/>
        </authorList>
    </citation>
    <scope>NUCLEOTIDE SEQUENCE [LARGE SCALE GENOMIC DNA]</scope>
</reference>
<organism evidence="1 2">
    <name type="scientific">Candidatus Beckwithbacteria bacterium GW2011_GWB1_47_15</name>
    <dbReference type="NCBI Taxonomy" id="1618371"/>
    <lineage>
        <taxon>Bacteria</taxon>
        <taxon>Candidatus Beckwithiibacteriota</taxon>
    </lineage>
</organism>
<proteinExistence type="predicted"/>
<protein>
    <submittedName>
        <fullName evidence="1">Uncharacterized protein</fullName>
    </submittedName>
</protein>
<accession>A0A0G1RVI5</accession>
<comment type="caution">
    <text evidence="1">The sequence shown here is derived from an EMBL/GenBank/DDBJ whole genome shotgun (WGS) entry which is preliminary data.</text>
</comment>
<dbReference type="Proteomes" id="UP000033860">
    <property type="component" value="Unassembled WGS sequence"/>
</dbReference>
<gene>
    <name evidence="1" type="ORF">UX85_C0004G0054</name>
</gene>
<sequence>MEGERKFDRGGVGEEFTVKAGTPLEALMSLRASVIMSERMPTMIQRGEARRKSFLDAVRFLRRTPDVDKRKSLLEGLRSTEPGVAQKVERTLNLTKAIVVMMQTAKSQG</sequence>